<sequence>MHSTTTLVLALEAFAFLAGAAQGALTNNPLVARAADAHACYWEEAAVAIQVAAGPDTRSTVARSSERLLPNRVELETPSARRSVLV</sequence>
<evidence type="ECO:0000313" key="2">
    <source>
        <dbReference type="EMBL" id="KAL0947338.1"/>
    </source>
</evidence>
<accession>A0ABR3IVQ8</accession>
<evidence type="ECO:0000256" key="1">
    <source>
        <dbReference type="SAM" id="SignalP"/>
    </source>
</evidence>
<feature type="chain" id="PRO_5045870734" evidence="1">
    <location>
        <begin position="24"/>
        <end position="86"/>
    </location>
</feature>
<evidence type="ECO:0000313" key="3">
    <source>
        <dbReference type="Proteomes" id="UP001556367"/>
    </source>
</evidence>
<protein>
    <submittedName>
        <fullName evidence="2">Uncharacterized protein</fullName>
    </submittedName>
</protein>
<keyword evidence="3" id="KW-1185">Reference proteome</keyword>
<dbReference type="EMBL" id="JASNQZ010000015">
    <property type="protein sequence ID" value="KAL0947338.1"/>
    <property type="molecule type" value="Genomic_DNA"/>
</dbReference>
<reference evidence="3" key="1">
    <citation type="submission" date="2024-06" db="EMBL/GenBank/DDBJ databases">
        <title>Multi-omics analyses provide insights into the biosynthesis of the anticancer antibiotic pleurotin in Hohenbuehelia grisea.</title>
        <authorList>
            <person name="Weaver J.A."/>
            <person name="Alberti F."/>
        </authorList>
    </citation>
    <scope>NUCLEOTIDE SEQUENCE [LARGE SCALE GENOMIC DNA]</scope>
    <source>
        <strain evidence="3">T-177</strain>
    </source>
</reference>
<feature type="signal peptide" evidence="1">
    <location>
        <begin position="1"/>
        <end position="23"/>
    </location>
</feature>
<dbReference type="Proteomes" id="UP001556367">
    <property type="component" value="Unassembled WGS sequence"/>
</dbReference>
<name>A0ABR3IVQ8_9AGAR</name>
<gene>
    <name evidence="2" type="ORF">HGRIS_013457</name>
</gene>
<organism evidence="2 3">
    <name type="scientific">Hohenbuehelia grisea</name>
    <dbReference type="NCBI Taxonomy" id="104357"/>
    <lineage>
        <taxon>Eukaryota</taxon>
        <taxon>Fungi</taxon>
        <taxon>Dikarya</taxon>
        <taxon>Basidiomycota</taxon>
        <taxon>Agaricomycotina</taxon>
        <taxon>Agaricomycetes</taxon>
        <taxon>Agaricomycetidae</taxon>
        <taxon>Agaricales</taxon>
        <taxon>Pleurotineae</taxon>
        <taxon>Pleurotaceae</taxon>
        <taxon>Hohenbuehelia</taxon>
    </lineage>
</organism>
<keyword evidence="1" id="KW-0732">Signal</keyword>
<proteinExistence type="predicted"/>
<comment type="caution">
    <text evidence="2">The sequence shown here is derived from an EMBL/GenBank/DDBJ whole genome shotgun (WGS) entry which is preliminary data.</text>
</comment>